<dbReference type="InterPro" id="IPR027417">
    <property type="entry name" value="P-loop_NTPase"/>
</dbReference>
<name>A0A0K1S6E8_9CHRO</name>
<organism evidence="1 2">
    <name type="scientific">Microcystis panniformis FACHB-1757</name>
    <dbReference type="NCBI Taxonomy" id="1638788"/>
    <lineage>
        <taxon>Bacteria</taxon>
        <taxon>Bacillati</taxon>
        <taxon>Cyanobacteriota</taxon>
        <taxon>Cyanophyceae</taxon>
        <taxon>Oscillatoriophycideae</taxon>
        <taxon>Chroococcales</taxon>
        <taxon>Microcystaceae</taxon>
        <taxon>Microcystis</taxon>
    </lineage>
</organism>
<dbReference type="Proteomes" id="UP000068167">
    <property type="component" value="Chromosome"/>
</dbReference>
<dbReference type="SUPFAM" id="SSF52540">
    <property type="entry name" value="P-loop containing nucleoside triphosphate hydrolases"/>
    <property type="match status" value="1"/>
</dbReference>
<dbReference type="PATRIC" id="fig|1638788.3.peg.4759"/>
<dbReference type="EMBL" id="CP011339">
    <property type="protein sequence ID" value="AKV69610.1"/>
    <property type="molecule type" value="Genomic_DNA"/>
</dbReference>
<evidence type="ECO:0008006" key="3">
    <source>
        <dbReference type="Google" id="ProtNLM"/>
    </source>
</evidence>
<evidence type="ECO:0000313" key="2">
    <source>
        <dbReference type="Proteomes" id="UP000068167"/>
    </source>
</evidence>
<gene>
    <name evidence="1" type="ORF">VL20_4718</name>
</gene>
<dbReference type="Gene3D" id="3.40.50.300">
    <property type="entry name" value="P-loop containing nucleotide triphosphate hydrolases"/>
    <property type="match status" value="1"/>
</dbReference>
<protein>
    <recommendedName>
        <fullName evidence="3">Sulfotransferase</fullName>
    </recommendedName>
</protein>
<dbReference type="KEGG" id="mpk:VL20_4718"/>
<sequence length="248" mass="29663">MSKTLIIGLGTGRCGSLSLSYFLNNQPGIKVLHEGAINYQAHPLKWYNDHENVWKWIENLDKLSDSNQYFGDIGMYFLPYVAFLIEKFPRSKFICLKREREAVIHSYLQWTQDHNPWYEHNGKTWKKNEVWDASFPKFNESDKAKAVGLYWDMYYEKIEKLIEKYPQNICCFQTESLNEVNSRNALLDFIEYDGDRNLKGQYHTHKKRAIFAKLRRNFAEVSISLGKRILPKFVRHQLWIKFAKFFYY</sequence>
<dbReference type="RefSeq" id="WP_002743515.1">
    <property type="nucleotide sequence ID" value="NZ_CP011339.1"/>
</dbReference>
<evidence type="ECO:0000313" key="1">
    <source>
        <dbReference type="EMBL" id="AKV69610.1"/>
    </source>
</evidence>
<accession>A0A0K1S6E8</accession>
<dbReference type="Pfam" id="PF17784">
    <property type="entry name" value="Sulfotransfer_4"/>
    <property type="match status" value="1"/>
</dbReference>
<dbReference type="InterPro" id="IPR040632">
    <property type="entry name" value="Sulfotransfer_4"/>
</dbReference>
<proteinExistence type="predicted"/>
<keyword evidence="2" id="KW-1185">Reference proteome</keyword>
<reference evidence="1 2" key="1">
    <citation type="journal article" date="2016" name="Stand. Genomic Sci.">
        <title>Complete genome sequence and genomic characterization of Microcystis panniformis FACHB 1757 by third-generation sequencing.</title>
        <authorList>
            <person name="Zhang J.Y."/>
            <person name="Guan R."/>
            <person name="Zhang H.J."/>
            <person name="Li H."/>
            <person name="Xiao P."/>
            <person name="Yu G.L."/>
            <person name="Du L."/>
            <person name="Cao D.M."/>
            <person name="Zhu B.C."/>
            <person name="Li R.H."/>
            <person name="Lu Z.H."/>
        </authorList>
    </citation>
    <scope>NUCLEOTIDE SEQUENCE [LARGE SCALE GENOMIC DNA]</scope>
    <source>
        <strain evidence="1 2">FACHB-1757</strain>
    </source>
</reference>
<dbReference type="AlphaFoldDB" id="A0A0K1S6E8"/>